<dbReference type="GO" id="GO:0008270">
    <property type="term" value="F:zinc ion binding"/>
    <property type="evidence" value="ECO:0007669"/>
    <property type="project" value="InterPro"/>
</dbReference>
<dbReference type="InterPro" id="IPR036864">
    <property type="entry name" value="Zn2-C6_fun-type_DNA-bd_sf"/>
</dbReference>
<dbReference type="CDD" id="cd12148">
    <property type="entry name" value="fungal_TF_MHR"/>
    <property type="match status" value="1"/>
</dbReference>
<dbReference type="Gene3D" id="4.10.240.10">
    <property type="entry name" value="Zn(2)-C6 fungal-type DNA-binding domain"/>
    <property type="match status" value="1"/>
</dbReference>
<dbReference type="InterPro" id="IPR007219">
    <property type="entry name" value="XnlR_reg_dom"/>
</dbReference>
<comment type="caution">
    <text evidence="5">The sequence shown here is derived from an EMBL/GenBank/DDBJ whole genome shotgun (WGS) entry which is preliminary data.</text>
</comment>
<evidence type="ECO:0000256" key="1">
    <source>
        <dbReference type="ARBA" id="ARBA00022723"/>
    </source>
</evidence>
<name>A0A8H7Q6R0_9FUNG</name>
<evidence type="ECO:0000313" key="5">
    <source>
        <dbReference type="EMBL" id="KAG2186977.1"/>
    </source>
</evidence>
<protein>
    <recommendedName>
        <fullName evidence="4">Zn(2)-C6 fungal-type domain-containing protein</fullName>
    </recommendedName>
</protein>
<feature type="compositionally biased region" description="Basic and acidic residues" evidence="3">
    <location>
        <begin position="64"/>
        <end position="83"/>
    </location>
</feature>
<dbReference type="Pfam" id="PF04082">
    <property type="entry name" value="Fungal_trans"/>
    <property type="match status" value="1"/>
</dbReference>
<dbReference type="GO" id="GO:0000981">
    <property type="term" value="F:DNA-binding transcription factor activity, RNA polymerase II-specific"/>
    <property type="evidence" value="ECO:0007669"/>
    <property type="project" value="InterPro"/>
</dbReference>
<dbReference type="PROSITE" id="PS50048">
    <property type="entry name" value="ZN2_CY6_FUNGAL_2"/>
    <property type="match status" value="1"/>
</dbReference>
<dbReference type="OrthoDB" id="2354469at2759"/>
<dbReference type="CDD" id="cd00067">
    <property type="entry name" value="GAL4"/>
    <property type="match status" value="1"/>
</dbReference>
<dbReference type="EMBL" id="JAEPRA010000004">
    <property type="protein sequence ID" value="KAG2186977.1"/>
    <property type="molecule type" value="Genomic_DNA"/>
</dbReference>
<keyword evidence="6" id="KW-1185">Reference proteome</keyword>
<dbReference type="SMART" id="SM00066">
    <property type="entry name" value="GAL4"/>
    <property type="match status" value="1"/>
</dbReference>
<keyword evidence="2" id="KW-0539">Nucleus</keyword>
<dbReference type="PANTHER" id="PTHR47783:SF1">
    <property type="entry name" value="ZN(II)2CYS6 TRANSCRIPTION FACTOR (EUROFUNG)"/>
    <property type="match status" value="1"/>
</dbReference>
<feature type="region of interest" description="Disordered" evidence="3">
    <location>
        <begin position="58"/>
        <end position="97"/>
    </location>
</feature>
<sequence length="763" mass="86520">MSLDFIVEDPLVCKRKRSSRACELCRIRKVRCDGLSPQCTRCQQENKECSYTITRKRGPKTLPRKADSPNSNRKDSESNDYGKLDYPNNTLYSPDHPATVKDFDDDHSDYYETEKVKVHYFRYMGRTAIAPGLKRIAVTLRLKRPRTQLQQVTNTSAPISRSPSLSSVTALRQIDLDTYTPSRAVTRHLIDLFYVHASFMFPWESKASILSDIEADAASACLVYSMCAIGARYSTHPEVCIPGKERYAYGEPFADKAKRLIIPLLALPSLEVVQSLVLLTHQEFATDRDSALWMYAGMAIRMAQDIGLEKEPVPVRNSDAIKRNSNDADSGNHHRTEALPTYKTEREREIRRRVFWTVYFLDRLNSIGLGRRFVMWESSISTALPSYNPELDEILTLPQDFSDNQEEDHLPLPYTYVAQMMQFNATISTTLNFCEEKDQRLAQLEDALKKLQAFNESIPSAFAFTVQNFQVYSERSQAGGFLLVHFWIHALIILVNCPTFLSTNLNSQLPNLGNWEQAYTSAKAISDFLSYVDLLNSSAYLANPFINQCIYVAACVLVKKIQDRLSNECQLEVYNTLPFNERLDVSSDQASYEICRKALLRMQTYWLGMNWTNVSLEQFSRGVLDVDLCTNDNNENYNEGNIPLLDNGLLRKLREKEKSEAEHNGTGEATNHTSAAQKSSSDEDDRKPHPSINVFSTVDDKELLKVLPTHPEASVGQTMDIFSDNYSVEEVVLSDVAFGDALSVGNESLLELISNSNTCNDFI</sequence>
<evidence type="ECO:0000256" key="2">
    <source>
        <dbReference type="ARBA" id="ARBA00023242"/>
    </source>
</evidence>
<accession>A0A8H7Q6R0</accession>
<gene>
    <name evidence="5" type="ORF">INT44_003205</name>
</gene>
<feature type="compositionally biased region" description="Polar residues" evidence="3">
    <location>
        <begin position="667"/>
        <end position="679"/>
    </location>
</feature>
<dbReference type="Pfam" id="PF00172">
    <property type="entry name" value="Zn_clus"/>
    <property type="match status" value="1"/>
</dbReference>
<dbReference type="PROSITE" id="PS00463">
    <property type="entry name" value="ZN2_CY6_FUNGAL_1"/>
    <property type="match status" value="1"/>
</dbReference>
<proteinExistence type="predicted"/>
<reference evidence="5" key="1">
    <citation type="submission" date="2020-12" db="EMBL/GenBank/DDBJ databases">
        <title>Metabolic potential, ecology and presence of endohyphal bacteria is reflected in genomic diversity of Mucoromycotina.</title>
        <authorList>
            <person name="Muszewska A."/>
            <person name="Okrasinska A."/>
            <person name="Steczkiewicz K."/>
            <person name="Drgas O."/>
            <person name="Orlowska M."/>
            <person name="Perlinska-Lenart U."/>
            <person name="Aleksandrzak-Piekarczyk T."/>
            <person name="Szatraj K."/>
            <person name="Zielenkiewicz U."/>
            <person name="Pilsyk S."/>
            <person name="Malc E."/>
            <person name="Mieczkowski P."/>
            <person name="Kruszewska J.S."/>
            <person name="Biernat P."/>
            <person name="Pawlowska J."/>
        </authorList>
    </citation>
    <scope>NUCLEOTIDE SEQUENCE</scope>
    <source>
        <strain evidence="5">WA0000051536</strain>
    </source>
</reference>
<dbReference type="Proteomes" id="UP000612746">
    <property type="component" value="Unassembled WGS sequence"/>
</dbReference>
<feature type="domain" description="Zn(2)-C6 fungal-type" evidence="4">
    <location>
        <begin position="21"/>
        <end position="51"/>
    </location>
</feature>
<dbReference type="AlphaFoldDB" id="A0A8H7Q6R0"/>
<keyword evidence="1" id="KW-0479">Metal-binding</keyword>
<evidence type="ECO:0000259" key="4">
    <source>
        <dbReference type="PROSITE" id="PS50048"/>
    </source>
</evidence>
<dbReference type="PANTHER" id="PTHR47783">
    <property type="entry name" value="ZN(II)2CYS6 TRANSCRIPTION FACTOR (EUROFUNG)-RELATED"/>
    <property type="match status" value="1"/>
</dbReference>
<organism evidence="5 6">
    <name type="scientific">Umbelopsis vinacea</name>
    <dbReference type="NCBI Taxonomy" id="44442"/>
    <lineage>
        <taxon>Eukaryota</taxon>
        <taxon>Fungi</taxon>
        <taxon>Fungi incertae sedis</taxon>
        <taxon>Mucoromycota</taxon>
        <taxon>Mucoromycotina</taxon>
        <taxon>Umbelopsidomycetes</taxon>
        <taxon>Umbelopsidales</taxon>
        <taxon>Umbelopsidaceae</taxon>
        <taxon>Umbelopsis</taxon>
    </lineage>
</organism>
<dbReference type="GO" id="GO:0003677">
    <property type="term" value="F:DNA binding"/>
    <property type="evidence" value="ECO:0007669"/>
    <property type="project" value="InterPro"/>
</dbReference>
<dbReference type="InterPro" id="IPR001138">
    <property type="entry name" value="Zn2Cys6_DnaBD"/>
</dbReference>
<feature type="region of interest" description="Disordered" evidence="3">
    <location>
        <begin position="656"/>
        <end position="693"/>
    </location>
</feature>
<feature type="compositionally biased region" description="Basic and acidic residues" evidence="3">
    <location>
        <begin position="656"/>
        <end position="665"/>
    </location>
</feature>
<dbReference type="GO" id="GO:0006351">
    <property type="term" value="P:DNA-templated transcription"/>
    <property type="evidence" value="ECO:0007669"/>
    <property type="project" value="InterPro"/>
</dbReference>
<dbReference type="SUPFAM" id="SSF57701">
    <property type="entry name" value="Zn2/Cys6 DNA-binding domain"/>
    <property type="match status" value="1"/>
</dbReference>
<evidence type="ECO:0000256" key="3">
    <source>
        <dbReference type="SAM" id="MobiDB-lite"/>
    </source>
</evidence>
<evidence type="ECO:0000313" key="6">
    <source>
        <dbReference type="Proteomes" id="UP000612746"/>
    </source>
</evidence>
<dbReference type="SMART" id="SM00906">
    <property type="entry name" value="Fungal_trans"/>
    <property type="match status" value="1"/>
</dbReference>